<proteinExistence type="predicted"/>
<dbReference type="EMBL" id="PHAI01000002">
    <property type="protein sequence ID" value="PKM91512.1"/>
    <property type="molecule type" value="Genomic_DNA"/>
</dbReference>
<evidence type="ECO:0000313" key="2">
    <source>
        <dbReference type="EMBL" id="PKM91512.1"/>
    </source>
</evidence>
<evidence type="ECO:0000256" key="1">
    <source>
        <dbReference type="SAM" id="Phobius"/>
    </source>
</evidence>
<keyword evidence="1" id="KW-0472">Membrane</keyword>
<keyword evidence="1" id="KW-1133">Transmembrane helix</keyword>
<feature type="transmembrane region" description="Helical" evidence="1">
    <location>
        <begin position="6"/>
        <end position="22"/>
    </location>
</feature>
<reference evidence="2 3" key="1">
    <citation type="journal article" date="2017" name="ISME J.">
        <title>Potential for microbial H2 and metal transformations associated with novel bacteria and archaea in deep terrestrial subsurface sediments.</title>
        <authorList>
            <person name="Hernsdorf A.W."/>
            <person name="Amano Y."/>
            <person name="Miyakawa K."/>
            <person name="Ise K."/>
            <person name="Suzuki Y."/>
            <person name="Anantharaman K."/>
            <person name="Probst A."/>
            <person name="Burstein D."/>
            <person name="Thomas B.C."/>
            <person name="Banfield J.F."/>
        </authorList>
    </citation>
    <scope>NUCLEOTIDE SEQUENCE [LARGE SCALE GENOMIC DNA]</scope>
    <source>
        <strain evidence="2">HGW-Falkowbacteria-1</strain>
    </source>
</reference>
<organism evidence="2 3">
    <name type="scientific">Candidatus Falkowbacteria bacterium HGW-Falkowbacteria-1</name>
    <dbReference type="NCBI Taxonomy" id="2013768"/>
    <lineage>
        <taxon>Bacteria</taxon>
        <taxon>Candidatus Falkowiibacteriota</taxon>
    </lineage>
</organism>
<dbReference type="Proteomes" id="UP000233517">
    <property type="component" value="Unassembled WGS sequence"/>
</dbReference>
<comment type="caution">
    <text evidence="2">The sequence shown here is derived from an EMBL/GenBank/DDBJ whole genome shotgun (WGS) entry which is preliminary data.</text>
</comment>
<name>A0A2N2EA11_9BACT</name>
<sequence length="201" mass="22382">MNKKGLLSLVIIAIIVGGFYLWQKNNTKKQTSSVPDLQKGISGINTLKELAEENSKSGPLYYTTDGEPITVSRITEPFNYSASLLEKRAEDCGSYHEEGYFDELISKFSGGNKIVYDFEYQEGDGSSYVVTILPNKPRYVSLGQFKADFDLCETGGDTYPYMMSRDWLLFINSCGSGFDDGSGILHSCDEAKKIIEPNIEL</sequence>
<dbReference type="AlphaFoldDB" id="A0A2N2EA11"/>
<accession>A0A2N2EA11</accession>
<evidence type="ECO:0000313" key="3">
    <source>
        <dbReference type="Proteomes" id="UP000233517"/>
    </source>
</evidence>
<protein>
    <submittedName>
        <fullName evidence="2">Uncharacterized protein</fullName>
    </submittedName>
</protein>
<gene>
    <name evidence="2" type="ORF">CVU82_02870</name>
</gene>
<keyword evidence="1" id="KW-0812">Transmembrane</keyword>